<dbReference type="RefSeq" id="WP_205361625.1">
    <property type="nucleotide sequence ID" value="NZ_JADKYB010000022.1"/>
</dbReference>
<evidence type="ECO:0000313" key="2">
    <source>
        <dbReference type="Proteomes" id="UP000749040"/>
    </source>
</evidence>
<accession>A0ABS2U096</accession>
<dbReference type="EMBL" id="JADKYB010000022">
    <property type="protein sequence ID" value="MBM9509028.1"/>
    <property type="molecule type" value="Genomic_DNA"/>
</dbReference>
<evidence type="ECO:0000313" key="1">
    <source>
        <dbReference type="EMBL" id="MBM9509028.1"/>
    </source>
</evidence>
<dbReference type="Proteomes" id="UP000749040">
    <property type="component" value="Unassembled WGS sequence"/>
</dbReference>
<keyword evidence="2" id="KW-1185">Reference proteome</keyword>
<reference evidence="1 2" key="1">
    <citation type="submission" date="2021-01" db="EMBL/GenBank/DDBJ databases">
        <title>Streptomyces acididurans sp. nov., isolated from a peat swamp forest soil.</title>
        <authorList>
            <person name="Chantavorakit T."/>
            <person name="Duangmal K."/>
        </authorList>
    </citation>
    <scope>NUCLEOTIDE SEQUENCE [LARGE SCALE GENOMIC DNA]</scope>
    <source>
        <strain evidence="1 2">KK5PA1</strain>
    </source>
</reference>
<protein>
    <submittedName>
        <fullName evidence="1">Uncharacterized protein</fullName>
    </submittedName>
</protein>
<proteinExistence type="predicted"/>
<sequence length="120" mass="13206">MGHWHAYTYTGVGKPPEGVARDPMSPTPPILVREWLRKPRAMMVGTFTEAGAALGWLAAELEGAPPLPTSLPVETTLGYARERLGTYPYDQVTRYWTPGGYVCRDLVWCDGTVGVCPDPR</sequence>
<comment type="caution">
    <text evidence="1">The sequence shown here is derived from an EMBL/GenBank/DDBJ whole genome shotgun (WGS) entry which is preliminary data.</text>
</comment>
<gene>
    <name evidence="1" type="ORF">ITX44_31690</name>
</gene>
<name>A0ABS2U096_9ACTN</name>
<organism evidence="1 2">
    <name type="scientific">Actinacidiphila acididurans</name>
    <dbReference type="NCBI Taxonomy" id="2784346"/>
    <lineage>
        <taxon>Bacteria</taxon>
        <taxon>Bacillati</taxon>
        <taxon>Actinomycetota</taxon>
        <taxon>Actinomycetes</taxon>
        <taxon>Kitasatosporales</taxon>
        <taxon>Streptomycetaceae</taxon>
        <taxon>Actinacidiphila</taxon>
    </lineage>
</organism>